<feature type="chain" id="PRO_5036919992" description="YbgF trimerisation domain-containing protein" evidence="2">
    <location>
        <begin position="23"/>
        <end position="308"/>
    </location>
</feature>
<evidence type="ECO:0000256" key="1">
    <source>
        <dbReference type="SAM" id="MobiDB-lite"/>
    </source>
</evidence>
<dbReference type="AlphaFoldDB" id="A0A916ZQ43"/>
<keyword evidence="2" id="KW-0732">Signal</keyword>
<dbReference type="EMBL" id="BMJM01000004">
    <property type="protein sequence ID" value="GGE08635.1"/>
    <property type="molecule type" value="Genomic_DNA"/>
</dbReference>
<name>A0A916ZQ43_9SPHN</name>
<feature type="region of interest" description="Disordered" evidence="1">
    <location>
        <begin position="133"/>
        <end position="158"/>
    </location>
</feature>
<gene>
    <name evidence="4" type="ORF">GCM10011529_13830</name>
</gene>
<dbReference type="Pfam" id="PF16331">
    <property type="entry name" value="TolA_bind_tri"/>
    <property type="match status" value="1"/>
</dbReference>
<comment type="caution">
    <text evidence="4">The sequence shown here is derived from an EMBL/GenBank/DDBJ whole genome shotgun (WGS) entry which is preliminary data.</text>
</comment>
<accession>A0A916ZQ43</accession>
<feature type="signal peptide" evidence="2">
    <location>
        <begin position="1"/>
        <end position="22"/>
    </location>
</feature>
<feature type="domain" description="YbgF trimerisation" evidence="3">
    <location>
        <begin position="77"/>
        <end position="134"/>
    </location>
</feature>
<protein>
    <recommendedName>
        <fullName evidence="3">YbgF trimerisation domain-containing protein</fullName>
    </recommendedName>
</protein>
<dbReference type="Gene3D" id="1.20.5.110">
    <property type="match status" value="1"/>
</dbReference>
<evidence type="ECO:0000259" key="3">
    <source>
        <dbReference type="Pfam" id="PF16331"/>
    </source>
</evidence>
<dbReference type="InterPro" id="IPR032519">
    <property type="entry name" value="YbgF_tri"/>
</dbReference>
<evidence type="ECO:0000313" key="5">
    <source>
        <dbReference type="Proteomes" id="UP000635071"/>
    </source>
</evidence>
<dbReference type="Pfam" id="PF13174">
    <property type="entry name" value="TPR_6"/>
    <property type="match status" value="1"/>
</dbReference>
<proteinExistence type="predicted"/>
<dbReference type="SUPFAM" id="SSF48452">
    <property type="entry name" value="TPR-like"/>
    <property type="match status" value="1"/>
</dbReference>
<dbReference type="InterPro" id="IPR011990">
    <property type="entry name" value="TPR-like_helical_dom_sf"/>
</dbReference>
<evidence type="ECO:0000313" key="4">
    <source>
        <dbReference type="EMBL" id="GGE08635.1"/>
    </source>
</evidence>
<dbReference type="InterPro" id="IPR019734">
    <property type="entry name" value="TPR_rpt"/>
</dbReference>
<sequence length="308" mass="32870">MLRPLIVIASLFSVLPTSSLLAQDLDPVRVERRVGKLESELRAVQRKVFPGGDARYFEPEINAPAAAAPASIGSPASQPITDLSNRVGELERQLRDLTGQIEANQFKLRQLDEAQAKLRGDLEFRLTGLEGGGQPAAAAAPGAQVLPPPPGTRVGAPEIDFADRPVPAPRPATPAAPAATADAAWKQAYAKSLSKNWPETEIAMTDFIAAWPKSTRVPQAQYWLGRSHAERGQNAEAARAFLELYKTAPRSDRAPDSLLGLATAMNGLKKPKDACRVLGELGSVYGEKLTPAQKSESQALGTRAKCAA</sequence>
<reference evidence="4" key="1">
    <citation type="journal article" date="2014" name="Int. J. Syst. Evol. Microbiol.">
        <title>Complete genome sequence of Corynebacterium casei LMG S-19264T (=DSM 44701T), isolated from a smear-ripened cheese.</title>
        <authorList>
            <consortium name="US DOE Joint Genome Institute (JGI-PGF)"/>
            <person name="Walter F."/>
            <person name="Albersmeier A."/>
            <person name="Kalinowski J."/>
            <person name="Ruckert C."/>
        </authorList>
    </citation>
    <scope>NUCLEOTIDE SEQUENCE</scope>
    <source>
        <strain evidence="4">CGMCC 1.15519</strain>
    </source>
</reference>
<feature type="compositionally biased region" description="Low complexity" evidence="1">
    <location>
        <begin position="135"/>
        <end position="145"/>
    </location>
</feature>
<dbReference type="RefSeq" id="WP_188762210.1">
    <property type="nucleotide sequence ID" value="NZ_BMJM01000004.1"/>
</dbReference>
<organism evidence="4 5">
    <name type="scientific">Sandarakinorhabdus glacialis</name>
    <dbReference type="NCBI Taxonomy" id="1614636"/>
    <lineage>
        <taxon>Bacteria</taxon>
        <taxon>Pseudomonadati</taxon>
        <taxon>Pseudomonadota</taxon>
        <taxon>Alphaproteobacteria</taxon>
        <taxon>Sphingomonadales</taxon>
        <taxon>Sphingosinicellaceae</taxon>
        <taxon>Sandarakinorhabdus</taxon>
    </lineage>
</organism>
<evidence type="ECO:0000256" key="2">
    <source>
        <dbReference type="SAM" id="SignalP"/>
    </source>
</evidence>
<dbReference type="GO" id="GO:0070206">
    <property type="term" value="P:protein trimerization"/>
    <property type="evidence" value="ECO:0007669"/>
    <property type="project" value="InterPro"/>
</dbReference>
<keyword evidence="5" id="KW-1185">Reference proteome</keyword>
<dbReference type="Proteomes" id="UP000635071">
    <property type="component" value="Unassembled WGS sequence"/>
</dbReference>
<dbReference type="Gene3D" id="1.25.40.10">
    <property type="entry name" value="Tetratricopeptide repeat domain"/>
    <property type="match status" value="1"/>
</dbReference>
<reference evidence="4" key="2">
    <citation type="submission" date="2020-09" db="EMBL/GenBank/DDBJ databases">
        <authorList>
            <person name="Sun Q."/>
            <person name="Zhou Y."/>
        </authorList>
    </citation>
    <scope>NUCLEOTIDE SEQUENCE</scope>
    <source>
        <strain evidence="4">CGMCC 1.15519</strain>
    </source>
</reference>